<dbReference type="GO" id="GO:0043066">
    <property type="term" value="P:negative regulation of apoptotic process"/>
    <property type="evidence" value="ECO:0007669"/>
    <property type="project" value="InterPro"/>
</dbReference>
<dbReference type="GO" id="GO:0015629">
    <property type="term" value="C:actin cytoskeleton"/>
    <property type="evidence" value="ECO:0007669"/>
    <property type="project" value="TreeGrafter"/>
</dbReference>
<evidence type="ECO:0000256" key="1">
    <source>
        <dbReference type="SAM" id="MobiDB-lite"/>
    </source>
</evidence>
<dbReference type="Proteomes" id="UP000283509">
    <property type="component" value="Unassembled WGS sequence"/>
</dbReference>
<evidence type="ECO:0000313" key="3">
    <source>
        <dbReference type="Proteomes" id="UP000283509"/>
    </source>
</evidence>
<protein>
    <submittedName>
        <fullName evidence="2">Putative HCLS1-associated protein X-1</fullName>
    </submittedName>
</protein>
<dbReference type="GO" id="GO:0030833">
    <property type="term" value="P:regulation of actin filament polymerization"/>
    <property type="evidence" value="ECO:0007669"/>
    <property type="project" value="TreeGrafter"/>
</dbReference>
<proteinExistence type="predicted"/>
<dbReference type="EMBL" id="QCYY01002757">
    <property type="protein sequence ID" value="ROT67799.1"/>
    <property type="molecule type" value="Genomic_DNA"/>
</dbReference>
<accession>A0A3R7MR41</accession>
<gene>
    <name evidence="2" type="ORF">C7M84_014087</name>
</gene>
<dbReference type="GO" id="GO:0005739">
    <property type="term" value="C:mitochondrion"/>
    <property type="evidence" value="ECO:0007669"/>
    <property type="project" value="TreeGrafter"/>
</dbReference>
<reference evidence="2 3" key="2">
    <citation type="submission" date="2019-01" db="EMBL/GenBank/DDBJ databases">
        <title>The decoding of complex shrimp genome reveals the adaptation for benthos swimmer, frequently molting mechanism and breeding impact on genome.</title>
        <authorList>
            <person name="Sun Y."/>
            <person name="Gao Y."/>
            <person name="Yu Y."/>
        </authorList>
    </citation>
    <scope>NUCLEOTIDE SEQUENCE [LARGE SCALE GENOMIC DNA]</scope>
    <source>
        <tissue evidence="2">Muscle</tissue>
    </source>
</reference>
<dbReference type="PANTHER" id="PTHR14938:SF2">
    <property type="entry name" value="HCLS1-ASSOCIATED PROTEIN X-1"/>
    <property type="match status" value="1"/>
</dbReference>
<feature type="compositionally biased region" description="Basic and acidic residues" evidence="1">
    <location>
        <begin position="202"/>
        <end position="222"/>
    </location>
</feature>
<comment type="caution">
    <text evidence="2">The sequence shown here is derived from an EMBL/GenBank/DDBJ whole genome shotgun (WGS) entry which is preliminary data.</text>
</comment>
<feature type="compositionally biased region" description="Basic and acidic residues" evidence="1">
    <location>
        <begin position="126"/>
        <end position="137"/>
    </location>
</feature>
<dbReference type="OrthoDB" id="6372179at2759"/>
<keyword evidence="3" id="KW-1185">Reference proteome</keyword>
<dbReference type="GO" id="GO:0030136">
    <property type="term" value="C:clathrin-coated vesicle"/>
    <property type="evidence" value="ECO:0007669"/>
    <property type="project" value="TreeGrafter"/>
</dbReference>
<organism evidence="2 3">
    <name type="scientific">Penaeus vannamei</name>
    <name type="common">Whiteleg shrimp</name>
    <name type="synonym">Litopenaeus vannamei</name>
    <dbReference type="NCBI Taxonomy" id="6689"/>
    <lineage>
        <taxon>Eukaryota</taxon>
        <taxon>Metazoa</taxon>
        <taxon>Ecdysozoa</taxon>
        <taxon>Arthropoda</taxon>
        <taxon>Crustacea</taxon>
        <taxon>Multicrustacea</taxon>
        <taxon>Malacostraca</taxon>
        <taxon>Eumalacostraca</taxon>
        <taxon>Eucarida</taxon>
        <taxon>Decapoda</taxon>
        <taxon>Dendrobranchiata</taxon>
        <taxon>Penaeoidea</taxon>
        <taxon>Penaeidae</taxon>
        <taxon>Penaeus</taxon>
    </lineage>
</organism>
<feature type="region of interest" description="Disordered" evidence="1">
    <location>
        <begin position="113"/>
        <end position="140"/>
    </location>
</feature>
<dbReference type="PANTHER" id="PTHR14938">
    <property type="entry name" value="HCLS1-ASSOCIATED PROTEIN X-1"/>
    <property type="match status" value="1"/>
</dbReference>
<dbReference type="GO" id="GO:0016529">
    <property type="term" value="C:sarcoplasmic reticulum"/>
    <property type="evidence" value="ECO:0007669"/>
    <property type="project" value="TreeGrafter"/>
</dbReference>
<dbReference type="AlphaFoldDB" id="A0A3R7MR41"/>
<dbReference type="GO" id="GO:0016324">
    <property type="term" value="C:apical plasma membrane"/>
    <property type="evidence" value="ECO:0007669"/>
    <property type="project" value="TreeGrafter"/>
</dbReference>
<dbReference type="InterPro" id="IPR017248">
    <property type="entry name" value="HAX-1"/>
</dbReference>
<feature type="region of interest" description="Disordered" evidence="1">
    <location>
        <begin position="183"/>
        <end position="310"/>
    </location>
</feature>
<feature type="compositionally biased region" description="Basic and acidic residues" evidence="1">
    <location>
        <begin position="273"/>
        <end position="296"/>
    </location>
</feature>
<sequence length="362" mass="40040">MDWFRRMFGFPDRRSYPDDNPFRNPTWEEIMGNRDRMEPPHMHRPGVYDDFFGPGGPEDHFTSVFGQMDSMFQQLDAMMQGLQQHPGHFVITEEPENPSEKLAPRDFMLKAPDSDLAEEPGLPQDRPLEGESHEGHQHWGPHGFSGGFGGFGGFHGGIHGGLNDPFHMMEEFFHNFGRHFGGPSFEGPHGGGPPMLPGPGMDHSDSNRDSVLKEDSDLDDRVSGGLSQLLKEGPQYDSLNPPAGNTPFGPPDGGQLQPGIQRRFHSSTITRIRRPDGSIEETRKYRDSTGREEEVVTHYQPETEASPGGLLKPVETEHVINTSVHTPPPASFVWPANHNLEGEKACLVIGDLIVAAPTGDTA</sequence>
<name>A0A3R7MR41_PENVA</name>
<reference evidence="2 3" key="1">
    <citation type="submission" date="2018-04" db="EMBL/GenBank/DDBJ databases">
        <authorList>
            <person name="Zhang X."/>
            <person name="Yuan J."/>
            <person name="Li F."/>
            <person name="Xiang J."/>
        </authorList>
    </citation>
    <scope>NUCLEOTIDE SEQUENCE [LARGE SCALE GENOMIC DNA]</scope>
    <source>
        <tissue evidence="2">Muscle</tissue>
    </source>
</reference>
<evidence type="ECO:0000313" key="2">
    <source>
        <dbReference type="EMBL" id="ROT67799.1"/>
    </source>
</evidence>